<keyword evidence="3" id="KW-1185">Reference proteome</keyword>
<dbReference type="PROSITE" id="PS51257">
    <property type="entry name" value="PROKAR_LIPOPROTEIN"/>
    <property type="match status" value="1"/>
</dbReference>
<dbReference type="SUPFAM" id="SSF52058">
    <property type="entry name" value="L domain-like"/>
    <property type="match status" value="1"/>
</dbReference>
<gene>
    <name evidence="2" type="ORF">SAMN04489832_0279</name>
</gene>
<dbReference type="InterPro" id="IPR018958">
    <property type="entry name" value="Knr4/Smi1-like_dom"/>
</dbReference>
<dbReference type="AlphaFoldDB" id="A0A1N5TNK8"/>
<feature type="domain" description="Knr4/Smi1-like" evidence="1">
    <location>
        <begin position="162"/>
        <end position="341"/>
    </location>
</feature>
<evidence type="ECO:0000313" key="2">
    <source>
        <dbReference type="EMBL" id="SIM49874.1"/>
    </source>
</evidence>
<dbReference type="Pfam" id="PF09346">
    <property type="entry name" value="SMI1_KNR4"/>
    <property type="match status" value="1"/>
</dbReference>
<protein>
    <submittedName>
        <fullName evidence="2">SMI1 / KNR4 family (SUKH-1)</fullName>
    </submittedName>
</protein>
<proteinExistence type="predicted"/>
<dbReference type="SUPFAM" id="SSF160631">
    <property type="entry name" value="SMI1/KNR4-like"/>
    <property type="match status" value="1"/>
</dbReference>
<dbReference type="PANTHER" id="PTHR47432:SF1">
    <property type="entry name" value="CELL WALL ASSEMBLY REGULATOR SMI1"/>
    <property type="match status" value="1"/>
</dbReference>
<dbReference type="EMBL" id="FSQT01000001">
    <property type="protein sequence ID" value="SIM49874.1"/>
    <property type="molecule type" value="Genomic_DNA"/>
</dbReference>
<dbReference type="GO" id="GO:0043332">
    <property type="term" value="C:mating projection tip"/>
    <property type="evidence" value="ECO:0007669"/>
    <property type="project" value="TreeGrafter"/>
</dbReference>
<accession>A0A1N5TNK8</accession>
<dbReference type="Gene3D" id="3.80.10.10">
    <property type="entry name" value="Ribonuclease Inhibitor"/>
    <property type="match status" value="1"/>
</dbReference>
<dbReference type="RefSeq" id="WP_159450943.1">
    <property type="nucleotide sequence ID" value="NZ_FSQT01000001.1"/>
</dbReference>
<reference evidence="3" key="1">
    <citation type="submission" date="2016-12" db="EMBL/GenBank/DDBJ databases">
        <authorList>
            <person name="Varghese N."/>
            <person name="Submissions S."/>
        </authorList>
    </citation>
    <scope>NUCLEOTIDE SEQUENCE [LARGE SCALE GENOMIC DNA]</scope>
    <source>
        <strain evidence="3">DSM 45599</strain>
    </source>
</reference>
<dbReference type="InterPro" id="IPR051873">
    <property type="entry name" value="KNR4/SMI1_regulator"/>
</dbReference>
<dbReference type="Proteomes" id="UP000185124">
    <property type="component" value="Unassembled WGS sequence"/>
</dbReference>
<dbReference type="OrthoDB" id="4759758at2"/>
<dbReference type="STRING" id="709881.SAMN04489832_0279"/>
<dbReference type="SMART" id="SM00860">
    <property type="entry name" value="SMI1_KNR4"/>
    <property type="match status" value="1"/>
</dbReference>
<dbReference type="InterPro" id="IPR037883">
    <property type="entry name" value="Knr4/Smi1-like_sf"/>
</dbReference>
<dbReference type="PANTHER" id="PTHR47432">
    <property type="entry name" value="CELL WALL ASSEMBLY REGULATOR SMI1"/>
    <property type="match status" value="1"/>
</dbReference>
<evidence type="ECO:0000313" key="3">
    <source>
        <dbReference type="Proteomes" id="UP000185124"/>
    </source>
</evidence>
<organism evidence="2 3">
    <name type="scientific">Micromonospora cremea</name>
    <dbReference type="NCBI Taxonomy" id="709881"/>
    <lineage>
        <taxon>Bacteria</taxon>
        <taxon>Bacillati</taxon>
        <taxon>Actinomycetota</taxon>
        <taxon>Actinomycetes</taxon>
        <taxon>Micromonosporales</taxon>
        <taxon>Micromonosporaceae</taxon>
        <taxon>Micromonospora</taxon>
    </lineage>
</organism>
<evidence type="ECO:0000259" key="1">
    <source>
        <dbReference type="SMART" id="SM00860"/>
    </source>
</evidence>
<dbReference type="InterPro" id="IPR032675">
    <property type="entry name" value="LRR_dom_sf"/>
</dbReference>
<name>A0A1N5TNK8_9ACTN</name>
<sequence>MTDLRGLVGDMASALAGTGVAVLQGCHRPGAGSSLHTFDAAGRSAFADTGFAVHDLLRRVDEVLRPDGEGRPIVVELARDEAGRAELRYTFDLPTVAPVRLVLDPDYRHPNHPASPMPAPPGAAVTDRPTDPEVLATIRALVAEFALGYTRKTGRTPDFGAGHSEEEIRAAEAAMGLRLPEDLRALYRTVSDDEEYGLLGAGALLSLDSVVAEYLSGKPGTGLGSDDLFAVFPVVYEAYPPGRVRRVSRNDWWVEVGTDWGGNYCAVDLDPGPQGTSGQIIQYGRDFYGPVGYTAESVTAALHDRLAVLRDDGTPRRASIHPQYSHSEQVGERRVADVVAGLDVQELYLNDGGRLNLAELAPLRHLRSVSINRATAVTASLPSGVPIEWLSIDAAEIDLPPLGGHPTLWGLKLASRSPVAIAALAGLPALAHLDLSGADVSDLHRVAELPGLRVLELNLAQWREWVGAVHCRPGWRPQR</sequence>